<dbReference type="KEGG" id="och:CES85_0783"/>
<dbReference type="Proteomes" id="UP000215256">
    <property type="component" value="Chromosome 1"/>
</dbReference>
<organism evidence="1 2">
    <name type="scientific">Ochrobactrum quorumnocens</name>
    <dbReference type="NCBI Taxonomy" id="271865"/>
    <lineage>
        <taxon>Bacteria</taxon>
        <taxon>Pseudomonadati</taxon>
        <taxon>Pseudomonadota</taxon>
        <taxon>Alphaproteobacteria</taxon>
        <taxon>Hyphomicrobiales</taxon>
        <taxon>Brucellaceae</taxon>
        <taxon>Brucella/Ochrobactrum group</taxon>
        <taxon>Ochrobactrum</taxon>
    </lineage>
</organism>
<sequence>MIRSGACGSRHLNRMAIWGGFTANGLFLEAFSSILETFQAVCYQTVI</sequence>
<protein>
    <submittedName>
        <fullName evidence="1">Uncharacterized protein</fullName>
    </submittedName>
</protein>
<dbReference type="AlphaFoldDB" id="A0A248UGG0"/>
<reference evidence="1 2" key="1">
    <citation type="submission" date="2017-07" db="EMBL/GenBank/DDBJ databases">
        <title>Phylogenetic study on the rhizospheric bacterium Ochrobactrum sp. A44.</title>
        <authorList>
            <person name="Krzyzanowska D.M."/>
            <person name="Ossowicki A."/>
            <person name="Rajewska M."/>
            <person name="Maciag T."/>
            <person name="Kaczynski Z."/>
            <person name="Czerwicka M."/>
            <person name="Jafra S."/>
        </authorList>
    </citation>
    <scope>NUCLEOTIDE SEQUENCE [LARGE SCALE GENOMIC DNA]</scope>
    <source>
        <strain evidence="1 2">A44</strain>
    </source>
</reference>
<accession>A0A248UGG0</accession>
<evidence type="ECO:0000313" key="1">
    <source>
        <dbReference type="EMBL" id="ASV85501.1"/>
    </source>
</evidence>
<gene>
    <name evidence="1" type="ORF">CES85_0783</name>
</gene>
<dbReference type="EMBL" id="CP022604">
    <property type="protein sequence ID" value="ASV85501.1"/>
    <property type="molecule type" value="Genomic_DNA"/>
</dbReference>
<proteinExistence type="predicted"/>
<name>A0A248UGG0_9HYPH</name>
<evidence type="ECO:0000313" key="2">
    <source>
        <dbReference type="Proteomes" id="UP000215256"/>
    </source>
</evidence>